<dbReference type="InterPro" id="IPR036736">
    <property type="entry name" value="ACP-like_sf"/>
</dbReference>
<dbReference type="InterPro" id="IPR036291">
    <property type="entry name" value="NAD(P)-bd_dom_sf"/>
</dbReference>
<dbReference type="Pfam" id="PF16197">
    <property type="entry name" value="KAsynt_C_assoc"/>
    <property type="match status" value="1"/>
</dbReference>
<gene>
    <name evidence="6" type="ORF">B0I18_10557</name>
</gene>
<keyword evidence="1" id="KW-0596">Phosphopantetheine</keyword>
<evidence type="ECO:0000313" key="6">
    <source>
        <dbReference type="EMBL" id="PSK91474.1"/>
    </source>
</evidence>
<dbReference type="PANTHER" id="PTHR43775:SF51">
    <property type="entry name" value="INACTIVE PHENOLPHTHIOCEROL SYNTHESIS POLYKETIDE SYNTHASE TYPE I PKS1-RELATED"/>
    <property type="match status" value="1"/>
</dbReference>
<dbReference type="InterPro" id="IPR001227">
    <property type="entry name" value="Ac_transferase_dom_sf"/>
</dbReference>
<dbReference type="SUPFAM" id="SSF47336">
    <property type="entry name" value="ACP-like"/>
    <property type="match status" value="2"/>
</dbReference>
<dbReference type="Gene3D" id="1.10.1200.10">
    <property type="entry name" value="ACP-like"/>
    <property type="match status" value="2"/>
</dbReference>
<keyword evidence="2" id="KW-0597">Phosphoprotein</keyword>
<reference evidence="6 7" key="1">
    <citation type="submission" date="2018-03" db="EMBL/GenBank/DDBJ databases">
        <title>Genomic Encyclopedia of Type Strains, Phase III (KMG-III): the genomes of soil and plant-associated and newly described type strains.</title>
        <authorList>
            <person name="Whitman W."/>
        </authorList>
    </citation>
    <scope>NUCLEOTIDE SEQUENCE [LARGE SCALE GENOMIC DNA]</scope>
    <source>
        <strain evidence="6 7">CGMCC 1.12700</strain>
    </source>
</reference>
<dbReference type="InterPro" id="IPR050091">
    <property type="entry name" value="PKS_NRPS_Biosynth_Enz"/>
</dbReference>
<dbReference type="PROSITE" id="PS00606">
    <property type="entry name" value="KS3_1"/>
    <property type="match status" value="1"/>
</dbReference>
<dbReference type="SUPFAM" id="SSF52151">
    <property type="entry name" value="FabD/lysophospholipase-like"/>
    <property type="match status" value="1"/>
</dbReference>
<evidence type="ECO:0000256" key="2">
    <source>
        <dbReference type="ARBA" id="ARBA00022553"/>
    </source>
</evidence>
<dbReference type="Pfam" id="PF00550">
    <property type="entry name" value="PP-binding"/>
    <property type="match status" value="1"/>
</dbReference>
<dbReference type="SMART" id="SM00825">
    <property type="entry name" value="PKS_KS"/>
    <property type="match status" value="1"/>
</dbReference>
<dbReference type="Gene3D" id="3.30.70.250">
    <property type="entry name" value="Malonyl-CoA ACP transacylase, ACP-binding"/>
    <property type="match status" value="1"/>
</dbReference>
<dbReference type="InterPro" id="IPR014031">
    <property type="entry name" value="Ketoacyl_synth_C"/>
</dbReference>
<dbReference type="Gene3D" id="3.40.50.720">
    <property type="entry name" value="NAD(P)-binding Rossmann-like Domain"/>
    <property type="match status" value="1"/>
</dbReference>
<dbReference type="PROSITE" id="PS50075">
    <property type="entry name" value="CARRIER"/>
    <property type="match status" value="2"/>
</dbReference>
<dbReference type="InterPro" id="IPR032821">
    <property type="entry name" value="PKS_assoc"/>
</dbReference>
<evidence type="ECO:0000259" key="4">
    <source>
        <dbReference type="PROSITE" id="PS50075"/>
    </source>
</evidence>
<dbReference type="InterPro" id="IPR016039">
    <property type="entry name" value="Thiolase-like"/>
</dbReference>
<dbReference type="InterPro" id="IPR009081">
    <property type="entry name" value="PP-bd_ACP"/>
</dbReference>
<dbReference type="Gene3D" id="3.40.366.10">
    <property type="entry name" value="Malonyl-Coenzyme A Acyl Carrier Protein, domain 2"/>
    <property type="match status" value="1"/>
</dbReference>
<name>A0A2P8D2N0_9BACT</name>
<evidence type="ECO:0000256" key="3">
    <source>
        <dbReference type="ARBA" id="ARBA00022679"/>
    </source>
</evidence>
<feature type="domain" description="Carrier" evidence="4">
    <location>
        <begin position="1648"/>
        <end position="1734"/>
    </location>
</feature>
<feature type="domain" description="Carrier" evidence="4">
    <location>
        <begin position="1747"/>
        <end position="1832"/>
    </location>
</feature>
<dbReference type="SUPFAM" id="SSF51412">
    <property type="entry name" value="Inosine monophosphate dehydrogenase (IMPDH)"/>
    <property type="match status" value="2"/>
</dbReference>
<dbReference type="InterPro" id="IPR020841">
    <property type="entry name" value="PKS_Beta-ketoAc_synthase_dom"/>
</dbReference>
<sequence>MQRNKFSESDILIISPFEKPDVHLALAASKAGAFPVIHLGWNTDETLKALETIAKQDRDLFGIQMVTALPEPVLLPQNVVLVIAPWSLHTVVPMEGHISRVYQVTTLQEAIDAAAAGAAALIVKGNESGGKVGEESAFILFQRVIARVNNIDIYLQGGMGIHTAAAAKALGAKGVVLDSQLVLFRECAAPEAIKKIAEKLHGSETRIIDNYRVLLRPDSPVLPAGADFESIRPLLGGWDITTNLLPLGQDVAFAASLANRYKKIEHLVFALREAMHGHLQQARAQDALRPGNTLAQDLGITYPIAQGPMTRVSDVPGFAAAVANAGALPFVALSLLKGPQAQELVRQTKTLAAGNTWGVGILGFAPPELREEQLALIREECPPVVLIAGGRPSQAKPLEKLGIKVFLHVPSVVLLDMFLREGARHFVFEGRECGGHVGPLTSTVLWEKQIERLLQEDDLTGTSMFFAGGIHDALSAAFVAVMSAPLTARGAKVGVLMGTAYIFTHEAVQTGAVLEQFQQQAIRQQETVLLETAPGHETRCLYSPFADFFNKEKERLNREGLDKKEIWKQLEELNVGRLRIAAKGIERQQSGLVNLDAAAQLNNGMYMIGQVTAMHQDTLSLHELHESVTTATYRFIEQAVLPALPEKRGKALDIAIVGMACIYPGAKDIETYWRNIITGADSVTEVPNDRWNKTLYFNPRSDAEDMSHSKWGGFIPRIDFDPLEFGIPPQSLAAIEPSQLLSLLVAKQALENAGYKDGNFNAENVSVILGAEGGNDLANSYGFRNYFKQVFGEMPAELDRALPKLTEDSFPGVLANVISGRITNRLDLGGRNYTVDAACASSLAAIDLACQELILEKSDMVLAGGVDLHNGINDYLMFSSTHALSRKGRCATFDAAADGIALGEGVAIVVLKRLEDATRDGDRVYAVIKGVGGSSDGKSLGLTAPRKKGQISALERAYEQAGISPASLGLLEAHGTGTVVGDKTELSALTDMLLHAGALPAQTHLGSVKTQIGHTKCAAGLAGLIKASLAVYHGVKPATIHLQQPNAYFNAATSPFAFNAAAGIWTDSLRRAGISAFGFGGTNFHAVLESHKATPDATALEAWPAELFVFRGTTMEEALQVMDKVTALLQSNDTISLRDIAYSLAVYNEMPVQLSIVAGSAAVLLDRMSAAAQGLAPAGVYRTQKKEGKLAFLFSGQGSQRIDMARELFVAFPVMRRLLATHKHYGQVLFPDAVFSDAAREAQSARIKDTRNAQPLLGIVDLAIAEYLKSLGIVPDMVAGHSYGELPALCFAGAFDAAELVGLSAARAQSILDAVGDDKGIMAAVSLPADALAQLIENEPEVWAVNFNAPKQAVLAGTTAAMQQLMERMKAEKISFKQLPVACAFHSPLLSGSKALFATALEQVPFHTPKLMVWSNTTAGVYPAAPQAIKERLAEHLVQPVRFTEEIELMYAAGARVFIETGPGKVLAGLTRSILGKDELVLHTEEKDQGGISFLLGTIAAYQATGRTVQLQQLFKDRNTRQVMIDEPERYRKSPALWHVDGHKALPASGKLPAHGALPIVQPLQLNHQTVTMTQGHTAAADQMMLEYLNGMKMMIQAQRDVMMSYLGQPVTTAPMHLNTMPVVQPQPVIPVAPAQTMMAAPAASLPVAVTDVKALLLDVVSDKTGYPNEMLGLEMDLEADLSIDSIKRMEIIGELRDRLGGFNTSGAAEEQMMEQLAAIKTLNSLIGWIKTNTAQAEPATVQPAAQPAFDLRSILLQTVSDKTGYPVDMLGLELDLEADLSIDSIKRMEIIGALQLAIGWSGSDGNEEDMMEQLAAIKTLSGLLGWLNEGRNPSPVEEAQQIIDDGIKPEYKHAASRISRMRFEITAAQTATADPGLLQGRRLAITDDEGLISIAVKQVLEAQGAIASLVTMDDNLEQYDGLIIINAHASARLYNIMEGFSLIKKLNPEKASWIFTFSDLTGHMNQQGDLKMLRRYQGYPGLMKSLDRELEQTRCRMISLQSVLEPEAFARIVLQELLYTDAPAEIVYRGTERHYYNLVPADLVRSAGAAMPDLDKEAVVLVFGGAQGITAELTNRFAKDYPCHYILVGRSPDPQQHNDGRYTACNTKEEIRKQLIAEGVLKSPAGIEKKAQELFKHNQILQTIQALQRNGARVTYRSLDLRDEPALRDFIHEVYRDHGRIDGVIHGAGLLEDKLFQHKTAASFERVFTTKVTPLRVLIEELRADVQFVVLFSSIASVYGNRGQTDYAAANSVMDRYTWALKEKIKGRVTAINWGPWKGAGMVSASLEKEYDRRGIAMIPLEDGLERFVEELKYGNESQVLIMAGDTW</sequence>
<dbReference type="CDD" id="cd00833">
    <property type="entry name" value="PKS"/>
    <property type="match status" value="1"/>
</dbReference>
<dbReference type="EMBL" id="PYGD01000005">
    <property type="protein sequence ID" value="PSK91474.1"/>
    <property type="molecule type" value="Genomic_DNA"/>
</dbReference>
<dbReference type="Proteomes" id="UP000240572">
    <property type="component" value="Unassembled WGS sequence"/>
</dbReference>
<dbReference type="Gene3D" id="3.20.20.70">
    <property type="entry name" value="Aldolase class I"/>
    <property type="match status" value="2"/>
</dbReference>
<dbReference type="SUPFAM" id="SSF55048">
    <property type="entry name" value="Probable ACP-binding domain of malonyl-CoA ACP transacylase"/>
    <property type="match status" value="1"/>
</dbReference>
<keyword evidence="7" id="KW-1185">Reference proteome</keyword>
<evidence type="ECO:0000259" key="5">
    <source>
        <dbReference type="PROSITE" id="PS52004"/>
    </source>
</evidence>
<dbReference type="InterPro" id="IPR057326">
    <property type="entry name" value="KR_dom"/>
</dbReference>
<dbReference type="Pfam" id="PF08659">
    <property type="entry name" value="KR"/>
    <property type="match status" value="1"/>
</dbReference>
<dbReference type="InterPro" id="IPR018201">
    <property type="entry name" value="Ketoacyl_synth_AS"/>
</dbReference>
<dbReference type="InterPro" id="IPR013785">
    <property type="entry name" value="Aldolase_TIM"/>
</dbReference>
<dbReference type="RefSeq" id="WP_106523376.1">
    <property type="nucleotide sequence ID" value="NZ_PYGD01000005.1"/>
</dbReference>
<dbReference type="PROSITE" id="PS52004">
    <property type="entry name" value="KS3_2"/>
    <property type="match status" value="1"/>
</dbReference>
<dbReference type="Gene3D" id="3.40.47.10">
    <property type="match status" value="1"/>
</dbReference>
<dbReference type="SUPFAM" id="SSF53901">
    <property type="entry name" value="Thiolase-like"/>
    <property type="match status" value="1"/>
</dbReference>
<dbReference type="Pfam" id="PF00109">
    <property type="entry name" value="ketoacyl-synt"/>
    <property type="match status" value="1"/>
</dbReference>
<dbReference type="GO" id="GO:0004312">
    <property type="term" value="F:fatty acid synthase activity"/>
    <property type="evidence" value="ECO:0007669"/>
    <property type="project" value="TreeGrafter"/>
</dbReference>
<keyword evidence="3" id="KW-0808">Transferase</keyword>
<comment type="caution">
    <text evidence="6">The sequence shown here is derived from an EMBL/GenBank/DDBJ whole genome shotgun (WGS) entry which is preliminary data.</text>
</comment>
<dbReference type="SUPFAM" id="SSF51735">
    <property type="entry name" value="NAD(P)-binding Rossmann-fold domains"/>
    <property type="match status" value="1"/>
</dbReference>
<protein>
    <submittedName>
        <fullName evidence="6">Polyketide-type polyunsaturated fatty acid synthase PfaA</fullName>
    </submittedName>
</protein>
<dbReference type="GO" id="GO:0004315">
    <property type="term" value="F:3-oxoacyl-[acyl-carrier-protein] synthase activity"/>
    <property type="evidence" value="ECO:0007669"/>
    <property type="project" value="InterPro"/>
</dbReference>
<dbReference type="InterPro" id="IPR016036">
    <property type="entry name" value="Malonyl_transacylase_ACP-bd"/>
</dbReference>
<accession>A0A2P8D2N0</accession>
<dbReference type="InterPro" id="IPR013968">
    <property type="entry name" value="PKS_KR"/>
</dbReference>
<dbReference type="Pfam" id="PF00698">
    <property type="entry name" value="Acyl_transf_1"/>
    <property type="match status" value="1"/>
</dbReference>
<feature type="domain" description="Ketosynthase family 3 (KS3)" evidence="5">
    <location>
        <begin position="651"/>
        <end position="1090"/>
    </location>
</feature>
<dbReference type="InterPro" id="IPR014043">
    <property type="entry name" value="Acyl_transferase_dom"/>
</dbReference>
<dbReference type="SMART" id="SM00827">
    <property type="entry name" value="PKS_AT"/>
    <property type="match status" value="1"/>
</dbReference>
<evidence type="ECO:0000313" key="7">
    <source>
        <dbReference type="Proteomes" id="UP000240572"/>
    </source>
</evidence>
<dbReference type="CDD" id="cd08953">
    <property type="entry name" value="KR_2_SDR_x"/>
    <property type="match status" value="1"/>
</dbReference>
<dbReference type="GO" id="GO:0006633">
    <property type="term" value="P:fatty acid biosynthetic process"/>
    <property type="evidence" value="ECO:0007669"/>
    <property type="project" value="InterPro"/>
</dbReference>
<dbReference type="InterPro" id="IPR014030">
    <property type="entry name" value="Ketoacyl_synth_N"/>
</dbReference>
<dbReference type="PANTHER" id="PTHR43775">
    <property type="entry name" value="FATTY ACID SYNTHASE"/>
    <property type="match status" value="1"/>
</dbReference>
<dbReference type="Pfam" id="PF02801">
    <property type="entry name" value="Ketoacyl-synt_C"/>
    <property type="match status" value="1"/>
</dbReference>
<dbReference type="Pfam" id="PF03060">
    <property type="entry name" value="NMO"/>
    <property type="match status" value="2"/>
</dbReference>
<dbReference type="InterPro" id="IPR016035">
    <property type="entry name" value="Acyl_Trfase/lysoPLipase"/>
</dbReference>
<dbReference type="OrthoDB" id="9778690at2"/>
<proteinExistence type="predicted"/>
<dbReference type="SMART" id="SM00822">
    <property type="entry name" value="PKS_KR"/>
    <property type="match status" value="1"/>
</dbReference>
<organism evidence="6 7">
    <name type="scientific">Taibaiella chishuiensis</name>
    <dbReference type="NCBI Taxonomy" id="1434707"/>
    <lineage>
        <taxon>Bacteria</taxon>
        <taxon>Pseudomonadati</taxon>
        <taxon>Bacteroidota</taxon>
        <taxon>Chitinophagia</taxon>
        <taxon>Chitinophagales</taxon>
        <taxon>Chitinophagaceae</taxon>
        <taxon>Taibaiella</taxon>
    </lineage>
</organism>
<evidence type="ECO:0000256" key="1">
    <source>
        <dbReference type="ARBA" id="ARBA00022450"/>
    </source>
</evidence>